<dbReference type="Proteomes" id="UP001632038">
    <property type="component" value="Unassembled WGS sequence"/>
</dbReference>
<evidence type="ECO:0000313" key="2">
    <source>
        <dbReference type="Proteomes" id="UP001632038"/>
    </source>
</evidence>
<protein>
    <submittedName>
        <fullName evidence="1">Uncharacterized protein</fullName>
    </submittedName>
</protein>
<gene>
    <name evidence="1" type="ORF">CASFOL_033746</name>
</gene>
<dbReference type="EMBL" id="JAVIJP010000060">
    <property type="protein sequence ID" value="KAL3622335.1"/>
    <property type="molecule type" value="Genomic_DNA"/>
</dbReference>
<organism evidence="1 2">
    <name type="scientific">Castilleja foliolosa</name>
    <dbReference type="NCBI Taxonomy" id="1961234"/>
    <lineage>
        <taxon>Eukaryota</taxon>
        <taxon>Viridiplantae</taxon>
        <taxon>Streptophyta</taxon>
        <taxon>Embryophyta</taxon>
        <taxon>Tracheophyta</taxon>
        <taxon>Spermatophyta</taxon>
        <taxon>Magnoliopsida</taxon>
        <taxon>eudicotyledons</taxon>
        <taxon>Gunneridae</taxon>
        <taxon>Pentapetalae</taxon>
        <taxon>asterids</taxon>
        <taxon>lamiids</taxon>
        <taxon>Lamiales</taxon>
        <taxon>Orobanchaceae</taxon>
        <taxon>Pedicularideae</taxon>
        <taxon>Castillejinae</taxon>
        <taxon>Castilleja</taxon>
    </lineage>
</organism>
<evidence type="ECO:0000313" key="1">
    <source>
        <dbReference type="EMBL" id="KAL3622335.1"/>
    </source>
</evidence>
<name>A0ABD3BXU4_9LAMI</name>
<keyword evidence="2" id="KW-1185">Reference proteome</keyword>
<dbReference type="AlphaFoldDB" id="A0ABD3BXU4"/>
<reference evidence="2" key="1">
    <citation type="journal article" date="2024" name="IScience">
        <title>Strigolactones Initiate the Formation of Haustorium-like Structures in Castilleja.</title>
        <authorList>
            <person name="Buerger M."/>
            <person name="Peterson D."/>
            <person name="Chory J."/>
        </authorList>
    </citation>
    <scope>NUCLEOTIDE SEQUENCE [LARGE SCALE GENOMIC DNA]</scope>
</reference>
<proteinExistence type="predicted"/>
<accession>A0ABD3BXU4</accession>
<sequence>MSLESNFNDPIDKSAVDLLKTIRDLQQQVMEQKMCAQRKVAEAASTNDYFELHTLRGWMADQEKTVNQTDDLEKPNIVQLSEEYVLRVKGQVNMIADAS</sequence>
<comment type="caution">
    <text evidence="1">The sequence shown here is derived from an EMBL/GenBank/DDBJ whole genome shotgun (WGS) entry which is preliminary data.</text>
</comment>